<accession>A0A7S2KAB7</accession>
<evidence type="ECO:0000256" key="1">
    <source>
        <dbReference type="SAM" id="MobiDB-lite"/>
    </source>
</evidence>
<feature type="region of interest" description="Disordered" evidence="1">
    <location>
        <begin position="1"/>
        <end position="44"/>
    </location>
</feature>
<feature type="compositionally biased region" description="Basic and acidic residues" evidence="1">
    <location>
        <begin position="17"/>
        <end position="37"/>
    </location>
</feature>
<dbReference type="SMART" id="SM00338">
    <property type="entry name" value="BRLZ"/>
    <property type="match status" value="1"/>
</dbReference>
<dbReference type="SUPFAM" id="SSF57959">
    <property type="entry name" value="Leucine zipper domain"/>
    <property type="match status" value="1"/>
</dbReference>
<feature type="compositionally biased region" description="Low complexity" evidence="1">
    <location>
        <begin position="1"/>
        <end position="12"/>
    </location>
</feature>
<dbReference type="EMBL" id="HBGZ01000235">
    <property type="protein sequence ID" value="CAD9569901.1"/>
    <property type="molecule type" value="Transcribed_RNA"/>
</dbReference>
<feature type="compositionally biased region" description="Gly residues" evidence="1">
    <location>
        <begin position="182"/>
        <end position="191"/>
    </location>
</feature>
<dbReference type="CDD" id="cd14686">
    <property type="entry name" value="bZIP"/>
    <property type="match status" value="1"/>
</dbReference>
<dbReference type="InterPro" id="IPR004827">
    <property type="entry name" value="bZIP"/>
</dbReference>
<dbReference type="Pfam" id="PF00170">
    <property type="entry name" value="bZIP_1"/>
    <property type="match status" value="1"/>
</dbReference>
<name>A0A7S2KAB7_9STRA</name>
<feature type="compositionally biased region" description="Low complexity" evidence="1">
    <location>
        <begin position="192"/>
        <end position="209"/>
    </location>
</feature>
<dbReference type="GO" id="GO:0003700">
    <property type="term" value="F:DNA-binding transcription factor activity"/>
    <property type="evidence" value="ECO:0007669"/>
    <property type="project" value="InterPro"/>
</dbReference>
<dbReference type="InterPro" id="IPR046347">
    <property type="entry name" value="bZIP_sf"/>
</dbReference>
<dbReference type="AlphaFoldDB" id="A0A7S2KAB7"/>
<dbReference type="PROSITE" id="PS50217">
    <property type="entry name" value="BZIP"/>
    <property type="match status" value="1"/>
</dbReference>
<feature type="domain" description="BZIP" evidence="2">
    <location>
        <begin position="21"/>
        <end position="77"/>
    </location>
</feature>
<evidence type="ECO:0000259" key="2">
    <source>
        <dbReference type="PROSITE" id="PS50217"/>
    </source>
</evidence>
<feature type="region of interest" description="Disordered" evidence="1">
    <location>
        <begin position="182"/>
        <end position="218"/>
    </location>
</feature>
<feature type="region of interest" description="Disordered" evidence="1">
    <location>
        <begin position="113"/>
        <end position="155"/>
    </location>
</feature>
<proteinExistence type="predicted"/>
<organism evidence="3">
    <name type="scientific">Skeletonema marinoi</name>
    <dbReference type="NCBI Taxonomy" id="267567"/>
    <lineage>
        <taxon>Eukaryota</taxon>
        <taxon>Sar</taxon>
        <taxon>Stramenopiles</taxon>
        <taxon>Ochrophyta</taxon>
        <taxon>Bacillariophyta</taxon>
        <taxon>Coscinodiscophyceae</taxon>
        <taxon>Thalassiosirophycidae</taxon>
        <taxon>Thalassiosirales</taxon>
        <taxon>Skeletonemataceae</taxon>
        <taxon>Skeletonema</taxon>
        <taxon>Skeletonema marinoi-dohrnii complex</taxon>
    </lineage>
</organism>
<dbReference type="PROSITE" id="PS00036">
    <property type="entry name" value="BZIP_BASIC"/>
    <property type="match status" value="1"/>
</dbReference>
<gene>
    <name evidence="3" type="ORF">SMAR0320_LOCUS161</name>
</gene>
<sequence length="218" mass="22963">MSDNAADDASISSGGGEETKDGKRKERLEQNRISARESRKRKKNMIEELQRTVITLSRENKELNERNDTLRRELVEIGTNNPGVVNIQALMSCTGSTSDAAATAAATAAALPEGIPSGNTSGGAATGGNTNGADNNAAAAPSANPQAAQNQQQVQNAIQQQQQALMQQMFAMNPALMGGMMGMSGMMGGMGLQQPQQQQSDQQQQQQQQAPAPANPPK</sequence>
<feature type="compositionally biased region" description="Low complexity" evidence="1">
    <location>
        <begin position="131"/>
        <end position="155"/>
    </location>
</feature>
<evidence type="ECO:0000313" key="3">
    <source>
        <dbReference type="EMBL" id="CAD9569901.1"/>
    </source>
</evidence>
<feature type="compositionally biased region" description="Gly residues" evidence="1">
    <location>
        <begin position="120"/>
        <end position="130"/>
    </location>
</feature>
<dbReference type="Gene3D" id="1.20.5.170">
    <property type="match status" value="1"/>
</dbReference>
<reference evidence="3" key="1">
    <citation type="submission" date="2021-01" db="EMBL/GenBank/DDBJ databases">
        <authorList>
            <person name="Corre E."/>
            <person name="Pelletier E."/>
            <person name="Niang G."/>
            <person name="Scheremetjew M."/>
            <person name="Finn R."/>
            <person name="Kale V."/>
            <person name="Holt S."/>
            <person name="Cochrane G."/>
            <person name="Meng A."/>
            <person name="Brown T."/>
            <person name="Cohen L."/>
        </authorList>
    </citation>
    <scope>NUCLEOTIDE SEQUENCE</scope>
    <source>
        <strain evidence="3">SM1012Den-03</strain>
    </source>
</reference>
<protein>
    <recommendedName>
        <fullName evidence="2">BZIP domain-containing protein</fullName>
    </recommendedName>
</protein>